<organism evidence="1 2">
    <name type="scientific">Mucuna pruriens</name>
    <name type="common">Velvet bean</name>
    <name type="synonym">Dolichos pruriens</name>
    <dbReference type="NCBI Taxonomy" id="157652"/>
    <lineage>
        <taxon>Eukaryota</taxon>
        <taxon>Viridiplantae</taxon>
        <taxon>Streptophyta</taxon>
        <taxon>Embryophyta</taxon>
        <taxon>Tracheophyta</taxon>
        <taxon>Spermatophyta</taxon>
        <taxon>Magnoliopsida</taxon>
        <taxon>eudicotyledons</taxon>
        <taxon>Gunneridae</taxon>
        <taxon>Pentapetalae</taxon>
        <taxon>rosids</taxon>
        <taxon>fabids</taxon>
        <taxon>Fabales</taxon>
        <taxon>Fabaceae</taxon>
        <taxon>Papilionoideae</taxon>
        <taxon>50 kb inversion clade</taxon>
        <taxon>NPAAA clade</taxon>
        <taxon>indigoferoid/millettioid clade</taxon>
        <taxon>Phaseoleae</taxon>
        <taxon>Mucuna</taxon>
    </lineage>
</organism>
<evidence type="ECO:0000313" key="1">
    <source>
        <dbReference type="EMBL" id="RDY04329.1"/>
    </source>
</evidence>
<dbReference type="Proteomes" id="UP000257109">
    <property type="component" value="Unassembled WGS sequence"/>
</dbReference>
<comment type="caution">
    <text evidence="1">The sequence shown here is derived from an EMBL/GenBank/DDBJ whole genome shotgun (WGS) entry which is preliminary data.</text>
</comment>
<dbReference type="AlphaFoldDB" id="A0A371HNH6"/>
<sequence length="156" mass="17404">MATMRRGKPDLRKKFLIPDTSQSCYPGLITVIESKVELKLCKTGIHRWALLMEFPKYGNYTLLTGQSVMPYSMLRASPMGNPSMAMVRLFSSVPCLSKGESEPCPKALQLGKRRCYCKPQEGEMKGAAITGPIGSSVLICGLQLQKTIHWYIMKIN</sequence>
<accession>A0A371HNH6</accession>
<feature type="non-terminal residue" evidence="1">
    <location>
        <position position="1"/>
    </location>
</feature>
<gene>
    <name evidence="1" type="ORF">CR513_11975</name>
</gene>
<protein>
    <submittedName>
        <fullName evidence="1">Uncharacterized protein</fullName>
    </submittedName>
</protein>
<name>A0A371HNH6_MUCPR</name>
<reference evidence="1" key="1">
    <citation type="submission" date="2018-05" db="EMBL/GenBank/DDBJ databases">
        <title>Draft genome of Mucuna pruriens seed.</title>
        <authorList>
            <person name="Nnadi N.E."/>
            <person name="Vos R."/>
            <person name="Hasami M.H."/>
            <person name="Devisetty U.K."/>
            <person name="Aguiy J.C."/>
        </authorList>
    </citation>
    <scope>NUCLEOTIDE SEQUENCE [LARGE SCALE GENOMIC DNA]</scope>
    <source>
        <strain evidence="1">JCA_2017</strain>
    </source>
</reference>
<proteinExistence type="predicted"/>
<dbReference type="EMBL" id="QJKJ01002102">
    <property type="protein sequence ID" value="RDY04329.1"/>
    <property type="molecule type" value="Genomic_DNA"/>
</dbReference>
<keyword evidence="2" id="KW-1185">Reference proteome</keyword>
<evidence type="ECO:0000313" key="2">
    <source>
        <dbReference type="Proteomes" id="UP000257109"/>
    </source>
</evidence>